<gene>
    <name evidence="2" type="ORF">B8W66_20695</name>
</gene>
<comment type="caution">
    <text evidence="2">The sequence shown here is derived from an EMBL/GenBank/DDBJ whole genome shotgun (WGS) entry which is preliminary data.</text>
</comment>
<evidence type="ECO:0000313" key="2">
    <source>
        <dbReference type="EMBL" id="OSC38158.1"/>
    </source>
</evidence>
<evidence type="ECO:0000313" key="3">
    <source>
        <dbReference type="Proteomes" id="UP000193247"/>
    </source>
</evidence>
<keyword evidence="3" id="KW-1185">Reference proteome</keyword>
<dbReference type="Gene3D" id="3.40.50.980">
    <property type="match status" value="1"/>
</dbReference>
<dbReference type="EMBL" id="NCXP01000039">
    <property type="protein sequence ID" value="OSC38158.1"/>
    <property type="molecule type" value="Genomic_DNA"/>
</dbReference>
<dbReference type="Pfam" id="PF00501">
    <property type="entry name" value="AMP-binding"/>
    <property type="match status" value="1"/>
</dbReference>
<dbReference type="RefSeq" id="WP_085327131.1">
    <property type="nucleotide sequence ID" value="NZ_NCXP01000039.1"/>
</dbReference>
<dbReference type="InterPro" id="IPR000873">
    <property type="entry name" value="AMP-dep_synth/lig_dom"/>
</dbReference>
<dbReference type="Proteomes" id="UP000193247">
    <property type="component" value="Unassembled WGS sequence"/>
</dbReference>
<dbReference type="OrthoDB" id="4336851at2"/>
<accession>A0A1X2LPY2</accession>
<dbReference type="AlphaFoldDB" id="A0A1X2LPY2"/>
<dbReference type="SUPFAM" id="SSF56801">
    <property type="entry name" value="Acetyl-CoA synthetase-like"/>
    <property type="match status" value="1"/>
</dbReference>
<evidence type="ECO:0000259" key="1">
    <source>
        <dbReference type="Pfam" id="PF00501"/>
    </source>
</evidence>
<protein>
    <recommendedName>
        <fullName evidence="1">AMP-dependent synthetase/ligase domain-containing protein</fullName>
    </recommendedName>
</protein>
<feature type="domain" description="AMP-dependent synthetase/ligase" evidence="1">
    <location>
        <begin position="32"/>
        <end position="65"/>
    </location>
</feature>
<reference evidence="2 3" key="1">
    <citation type="submission" date="2017-04" db="EMBL/GenBank/DDBJ databases">
        <title>The new phylogeny of genus Mycobacterium.</title>
        <authorList>
            <person name="Tortoli E."/>
            <person name="Trovato A."/>
            <person name="Cirillo D.M."/>
        </authorList>
    </citation>
    <scope>NUCLEOTIDE SEQUENCE [LARGE SCALE GENOMIC DNA]</scope>
    <source>
        <strain evidence="2 3">TBL 1200985</strain>
    </source>
</reference>
<dbReference type="STRING" id="1430326.B8W66_20695"/>
<proteinExistence type="predicted"/>
<organism evidence="2 3">
    <name type="scientific">Mycobacterium decipiens</name>
    <dbReference type="NCBI Taxonomy" id="1430326"/>
    <lineage>
        <taxon>Bacteria</taxon>
        <taxon>Bacillati</taxon>
        <taxon>Actinomycetota</taxon>
        <taxon>Actinomycetes</taxon>
        <taxon>Mycobacteriales</taxon>
        <taxon>Mycobacteriaceae</taxon>
        <taxon>Mycobacterium</taxon>
    </lineage>
</organism>
<sequence>MIWPVRMVSWSWLLEMKADFIKPQDNSMHYLEFNPDVDATIFYTSCTTGRPKGTIGTHRNTVIVAFAS</sequence>
<name>A0A1X2LPY2_9MYCO</name>